<dbReference type="CDD" id="cd16029">
    <property type="entry name" value="4-S"/>
    <property type="match status" value="1"/>
</dbReference>
<organism evidence="9 10">
    <name type="scientific">Nematostella vectensis</name>
    <name type="common">Starlet sea anemone</name>
    <dbReference type="NCBI Taxonomy" id="45351"/>
    <lineage>
        <taxon>Eukaryota</taxon>
        <taxon>Metazoa</taxon>
        <taxon>Cnidaria</taxon>
        <taxon>Anthozoa</taxon>
        <taxon>Hexacorallia</taxon>
        <taxon>Actiniaria</taxon>
        <taxon>Edwardsiidae</taxon>
        <taxon>Nematostella</taxon>
    </lineage>
</organism>
<dbReference type="HOGENOM" id="CLU_006332_10_1_1"/>
<comment type="similarity">
    <text evidence="2">Belongs to the sulfatase family.</text>
</comment>
<dbReference type="PhylomeDB" id="A7SUA5"/>
<protein>
    <recommendedName>
        <fullName evidence="8">Sulfatase N-terminal domain-containing protein</fullName>
    </recommendedName>
</protein>
<keyword evidence="7" id="KW-0732">Signal</keyword>
<dbReference type="InterPro" id="IPR024607">
    <property type="entry name" value="Sulfatase_CS"/>
</dbReference>
<evidence type="ECO:0000256" key="1">
    <source>
        <dbReference type="ARBA" id="ARBA00001913"/>
    </source>
</evidence>
<dbReference type="SUPFAM" id="SSF53649">
    <property type="entry name" value="Alkaline phosphatase-like"/>
    <property type="match status" value="1"/>
</dbReference>
<dbReference type="Gene3D" id="3.40.720.10">
    <property type="entry name" value="Alkaline Phosphatase, subunit A"/>
    <property type="match status" value="1"/>
</dbReference>
<keyword evidence="5" id="KW-0106">Calcium</keyword>
<dbReference type="KEGG" id="nve:5503856"/>
<evidence type="ECO:0000259" key="8">
    <source>
        <dbReference type="Pfam" id="PF00884"/>
    </source>
</evidence>
<dbReference type="Proteomes" id="UP000001593">
    <property type="component" value="Unassembled WGS sequence"/>
</dbReference>
<dbReference type="PANTHER" id="PTHR10342:SF274">
    <property type="entry name" value="ARYLSULFATASE B"/>
    <property type="match status" value="1"/>
</dbReference>
<evidence type="ECO:0000256" key="6">
    <source>
        <dbReference type="ARBA" id="ARBA00023180"/>
    </source>
</evidence>
<dbReference type="InterPro" id="IPR000917">
    <property type="entry name" value="Sulfatase_N"/>
</dbReference>
<comment type="cofactor">
    <cofactor evidence="1">
        <name>Ca(2+)</name>
        <dbReference type="ChEBI" id="CHEBI:29108"/>
    </cofactor>
</comment>
<proteinExistence type="inferred from homology"/>
<dbReference type="PROSITE" id="PS00523">
    <property type="entry name" value="SULFATASE_1"/>
    <property type="match status" value="1"/>
</dbReference>
<dbReference type="InterPro" id="IPR047115">
    <property type="entry name" value="ARSB"/>
</dbReference>
<feature type="chain" id="PRO_5002714659" description="Sulfatase N-terminal domain-containing protein" evidence="7">
    <location>
        <begin position="23"/>
        <end position="488"/>
    </location>
</feature>
<feature type="signal peptide" evidence="7">
    <location>
        <begin position="1"/>
        <end position="22"/>
    </location>
</feature>
<dbReference type="PROSITE" id="PS00149">
    <property type="entry name" value="SULFATASE_2"/>
    <property type="match status" value="1"/>
</dbReference>
<keyword evidence="10" id="KW-1185">Reference proteome</keyword>
<dbReference type="STRING" id="45351.A7SUA5"/>
<dbReference type="InParanoid" id="A7SUA5"/>
<feature type="domain" description="Sulfatase N-terminal" evidence="8">
    <location>
        <begin position="25"/>
        <end position="332"/>
    </location>
</feature>
<dbReference type="AlphaFoldDB" id="A7SUA5"/>
<evidence type="ECO:0000256" key="7">
    <source>
        <dbReference type="SAM" id="SignalP"/>
    </source>
</evidence>
<dbReference type="GO" id="GO:0046872">
    <property type="term" value="F:metal ion binding"/>
    <property type="evidence" value="ECO:0007669"/>
    <property type="project" value="UniProtKB-KW"/>
</dbReference>
<accession>A7SUA5</accession>
<reference evidence="9 10" key="1">
    <citation type="journal article" date="2007" name="Science">
        <title>Sea anemone genome reveals ancestral eumetazoan gene repertoire and genomic organization.</title>
        <authorList>
            <person name="Putnam N.H."/>
            <person name="Srivastava M."/>
            <person name="Hellsten U."/>
            <person name="Dirks B."/>
            <person name="Chapman J."/>
            <person name="Salamov A."/>
            <person name="Terry A."/>
            <person name="Shapiro H."/>
            <person name="Lindquist E."/>
            <person name="Kapitonov V.V."/>
            <person name="Jurka J."/>
            <person name="Genikhovich G."/>
            <person name="Grigoriev I.V."/>
            <person name="Lucas S.M."/>
            <person name="Steele R.E."/>
            <person name="Finnerty J.R."/>
            <person name="Technau U."/>
            <person name="Martindale M.Q."/>
            <person name="Rokhsar D.S."/>
        </authorList>
    </citation>
    <scope>NUCLEOTIDE SEQUENCE [LARGE SCALE GENOMIC DNA]</scope>
    <source>
        <strain evidence="10">CH2 X CH6</strain>
    </source>
</reference>
<name>A7SUA5_NEMVE</name>
<evidence type="ECO:0000256" key="2">
    <source>
        <dbReference type="ARBA" id="ARBA00008779"/>
    </source>
</evidence>
<dbReference type="eggNOG" id="KOG3867">
    <property type="taxonomic scope" value="Eukaryota"/>
</dbReference>
<evidence type="ECO:0000313" key="10">
    <source>
        <dbReference type="Proteomes" id="UP000001593"/>
    </source>
</evidence>
<keyword evidence="6" id="KW-0325">Glycoprotein</keyword>
<dbReference type="EMBL" id="DS469810">
    <property type="protein sequence ID" value="EDO32709.1"/>
    <property type="molecule type" value="Genomic_DNA"/>
</dbReference>
<evidence type="ECO:0000256" key="5">
    <source>
        <dbReference type="ARBA" id="ARBA00022837"/>
    </source>
</evidence>
<keyword evidence="3" id="KW-0479">Metal-binding</keyword>
<evidence type="ECO:0000256" key="4">
    <source>
        <dbReference type="ARBA" id="ARBA00022801"/>
    </source>
</evidence>
<dbReference type="Pfam" id="PF00884">
    <property type="entry name" value="Sulfatase"/>
    <property type="match status" value="1"/>
</dbReference>
<gene>
    <name evidence="9" type="ORF">NEMVEDRAFT_v1g174400</name>
</gene>
<dbReference type="InterPro" id="IPR017850">
    <property type="entry name" value="Alkaline_phosphatase_core_sf"/>
</dbReference>
<sequence length="488" mass="54229">MWHINALSLVLLSAQILSEANAIPPHIVFILVDDLGWFDLGYHGSVIRTPNINQLAGDGIILDNYYVQPLCTPTRSALMTGKYPIHLGTQHGVILPGQPMGLPLDSSTLPEQLKQQGYATHIVGKWHLGFYKEDFVPTKRGFDSFYGYYCGAEDHFTHNVLGFLDFRDNDLIVKDQKGTYGTRAFTKRAVDTIHRHNSSSPLFLYLPFQNVHGPVQAPPEYIDKYSFIKDKTRRTHAAMVDIMDEAIGNVTSALKSAGLWENTLLVFSTDNGGIHTAGGYNYPLRGEKNTLWEGGVRGAGFVSGPMAPRHGMIYNGLMHVTDWYPTLVHLAGGSMQDSLDGVDLWDALKQDTASPRKEILHNIDLKIDVPTAFVFEGVALRSRDMKLLLKVPNATWLVPPELREPGITANEGLGSAKMQEVIEVALYNITADPTERHDLSGKFPDIVNEMKKRVDFYRGGLVPPIIKKNDPKAVLTAIKNGAWSPWET</sequence>
<dbReference type="GO" id="GO:0008484">
    <property type="term" value="F:sulfuric ester hydrolase activity"/>
    <property type="evidence" value="ECO:0000318"/>
    <property type="project" value="GO_Central"/>
</dbReference>
<evidence type="ECO:0000256" key="3">
    <source>
        <dbReference type="ARBA" id="ARBA00022723"/>
    </source>
</evidence>
<dbReference type="Gene3D" id="3.30.1120.10">
    <property type="match status" value="1"/>
</dbReference>
<dbReference type="OMA" id="LWTNEAG"/>
<evidence type="ECO:0000313" key="9">
    <source>
        <dbReference type="EMBL" id="EDO32709.1"/>
    </source>
</evidence>
<dbReference type="OrthoDB" id="103349at2759"/>
<keyword evidence="4" id="KW-0378">Hydrolase</keyword>
<dbReference type="PANTHER" id="PTHR10342">
    <property type="entry name" value="ARYLSULFATASE"/>
    <property type="match status" value="1"/>
</dbReference>